<dbReference type="CDD" id="cd12148">
    <property type="entry name" value="fungal_TF_MHR"/>
    <property type="match status" value="1"/>
</dbReference>
<keyword evidence="2" id="KW-0238">DNA-binding</keyword>
<evidence type="ECO:0000313" key="6">
    <source>
        <dbReference type="EMBL" id="KAK4499926.1"/>
    </source>
</evidence>
<evidence type="ECO:0000256" key="3">
    <source>
        <dbReference type="ARBA" id="ARBA00023163"/>
    </source>
</evidence>
<dbReference type="EMBL" id="JAXOVC010000006">
    <property type="protein sequence ID" value="KAK4499926.1"/>
    <property type="molecule type" value="Genomic_DNA"/>
</dbReference>
<keyword evidence="1" id="KW-0805">Transcription regulation</keyword>
<evidence type="ECO:0000256" key="2">
    <source>
        <dbReference type="ARBA" id="ARBA00023125"/>
    </source>
</evidence>
<accession>A0ABR0EFB2</accession>
<evidence type="ECO:0000256" key="4">
    <source>
        <dbReference type="ARBA" id="ARBA00023242"/>
    </source>
</evidence>
<dbReference type="InterPro" id="IPR007219">
    <property type="entry name" value="XnlR_reg_dom"/>
</dbReference>
<dbReference type="Pfam" id="PF04082">
    <property type="entry name" value="Fungal_trans"/>
    <property type="match status" value="1"/>
</dbReference>
<comment type="caution">
    <text evidence="6">The sequence shown here is derived from an EMBL/GenBank/DDBJ whole genome shotgun (WGS) entry which is preliminary data.</text>
</comment>
<evidence type="ECO:0000313" key="7">
    <source>
        <dbReference type="Proteomes" id="UP001305779"/>
    </source>
</evidence>
<sequence>MRSVADRLIKAYWDGIHPYYPFLHRQTFDSRYQALWVSVDDSESSTFYILLNVVLALGSQLESPSSGKDKGSAIYFARAKDSSQFDPFETPSLLDVQVLLLMGLYLMVDGQFSRAKSVLDIAMYSAQTLRSSFETSMSENRSEEEREIFRCVWHGSHLLSRVVSSSLGQFSQILALASTATEVPIPTCELDTEALDVGRVSNAMPKVYRPSQFYYQTLRLHRILGEIYAMWNETGPPTQQEEPTSDTSSQIAKVIMFDKKLVKYWRALPKALRHGHERAGSTMTAEHTQSCLLRTRYLYCRIMLLLPLLPLAATLSEQISGSEDDCEATIEEVLFQKLILRGVSSARELLELMKRLQGEKQNGVKSVKRPDKKLTSSEVVYTAAAVISEAQKSATVSGLVGQKALDTSWEQGLQILDQTSKPKAIRCASAIQRLWQSRADESASSFEATLNTDFAVNIIQNEEDIMGNSLGDLQEAMLVGPDFAFDDSLEWF</sequence>
<gene>
    <name evidence="6" type="ORF">PRZ48_008112</name>
</gene>
<organism evidence="6 7">
    <name type="scientific">Zasmidium cellare</name>
    <name type="common">Wine cellar mold</name>
    <name type="synonym">Racodium cellare</name>
    <dbReference type="NCBI Taxonomy" id="395010"/>
    <lineage>
        <taxon>Eukaryota</taxon>
        <taxon>Fungi</taxon>
        <taxon>Dikarya</taxon>
        <taxon>Ascomycota</taxon>
        <taxon>Pezizomycotina</taxon>
        <taxon>Dothideomycetes</taxon>
        <taxon>Dothideomycetidae</taxon>
        <taxon>Mycosphaerellales</taxon>
        <taxon>Mycosphaerellaceae</taxon>
        <taxon>Zasmidium</taxon>
    </lineage>
</organism>
<feature type="domain" description="Xylanolytic transcriptional activator regulatory" evidence="5">
    <location>
        <begin position="9"/>
        <end position="244"/>
    </location>
</feature>
<protein>
    <recommendedName>
        <fullName evidence="5">Xylanolytic transcriptional activator regulatory domain-containing protein</fullName>
    </recommendedName>
</protein>
<keyword evidence="3" id="KW-0804">Transcription</keyword>
<dbReference type="PANTHER" id="PTHR47424">
    <property type="entry name" value="REGULATORY PROTEIN GAL4"/>
    <property type="match status" value="1"/>
</dbReference>
<keyword evidence="7" id="KW-1185">Reference proteome</keyword>
<proteinExistence type="predicted"/>
<reference evidence="6 7" key="1">
    <citation type="journal article" date="2023" name="G3 (Bethesda)">
        <title>A chromosome-level genome assembly of Zasmidium syzygii isolated from banana leaves.</title>
        <authorList>
            <person name="van Westerhoven A.C."/>
            <person name="Mehrabi R."/>
            <person name="Talebi R."/>
            <person name="Steentjes M.B.F."/>
            <person name="Corcolon B."/>
            <person name="Chong P.A."/>
            <person name="Kema G.H.J."/>
            <person name="Seidl M.F."/>
        </authorList>
    </citation>
    <scope>NUCLEOTIDE SEQUENCE [LARGE SCALE GENOMIC DNA]</scope>
    <source>
        <strain evidence="6 7">P124</strain>
    </source>
</reference>
<dbReference type="Proteomes" id="UP001305779">
    <property type="component" value="Unassembled WGS sequence"/>
</dbReference>
<evidence type="ECO:0000256" key="1">
    <source>
        <dbReference type="ARBA" id="ARBA00023015"/>
    </source>
</evidence>
<name>A0ABR0EFB2_ZASCE</name>
<dbReference type="PANTHER" id="PTHR47424:SF3">
    <property type="entry name" value="REGULATORY PROTEIN GAL4"/>
    <property type="match status" value="1"/>
</dbReference>
<evidence type="ECO:0000259" key="5">
    <source>
        <dbReference type="Pfam" id="PF04082"/>
    </source>
</evidence>
<keyword evidence="4" id="KW-0539">Nucleus</keyword>
<dbReference type="InterPro" id="IPR051127">
    <property type="entry name" value="Fungal_SecMet_Regulators"/>
</dbReference>